<dbReference type="InterPro" id="IPR007627">
    <property type="entry name" value="RNA_pol_sigma70_r2"/>
</dbReference>
<protein>
    <recommendedName>
        <fullName evidence="1">RNA polymerase sigma-70 region 2 domain-containing protein</fullName>
    </recommendedName>
</protein>
<proteinExistence type="predicted"/>
<dbReference type="Gene3D" id="1.10.1740.10">
    <property type="match status" value="1"/>
</dbReference>
<dbReference type="SUPFAM" id="SSF88946">
    <property type="entry name" value="Sigma2 domain of RNA polymerase sigma factors"/>
    <property type="match status" value="1"/>
</dbReference>
<dbReference type="OrthoDB" id="2667031at2"/>
<dbReference type="PATRIC" id="fig|220754.4.peg.2929"/>
<dbReference type="GO" id="GO:0003700">
    <property type="term" value="F:DNA-binding transcription factor activity"/>
    <property type="evidence" value="ECO:0007669"/>
    <property type="project" value="InterPro"/>
</dbReference>
<dbReference type="Gene3D" id="1.10.10.10">
    <property type="entry name" value="Winged helix-like DNA-binding domain superfamily/Winged helix DNA-binding domain"/>
    <property type="match status" value="1"/>
</dbReference>
<evidence type="ECO:0000313" key="3">
    <source>
        <dbReference type="Proteomes" id="UP000031972"/>
    </source>
</evidence>
<dbReference type="GO" id="GO:0006352">
    <property type="term" value="P:DNA-templated transcription initiation"/>
    <property type="evidence" value="ECO:0007669"/>
    <property type="project" value="InterPro"/>
</dbReference>
<dbReference type="EMBL" id="JXRR01000017">
    <property type="protein sequence ID" value="KIL46242.1"/>
    <property type="molecule type" value="Genomic_DNA"/>
</dbReference>
<evidence type="ECO:0000259" key="1">
    <source>
        <dbReference type="Pfam" id="PF04542"/>
    </source>
</evidence>
<reference evidence="2 3" key="1">
    <citation type="submission" date="2015-01" db="EMBL/GenBank/DDBJ databases">
        <title>Jeotgalibacillus campisalis genome sequencing.</title>
        <authorList>
            <person name="Goh K.M."/>
            <person name="Chan K.-G."/>
            <person name="Yaakop A.S."/>
            <person name="Ee R."/>
            <person name="Gan H.M."/>
            <person name="Chan C.S."/>
        </authorList>
    </citation>
    <scope>NUCLEOTIDE SEQUENCE [LARGE SCALE GENOMIC DNA]</scope>
    <source>
        <strain evidence="2 3">SF-57</strain>
    </source>
</reference>
<sequence>MLNVKNLIVEYQVTGSEDCFNELYVIYASKVFNYARKQAYKRGLIWQDVESEANQTFYQAVKVYDTRIGDFEPFLFLMLRRRIANIGQKVSTYDEYVKRFALTENEQICDTTENYAIKKEQRQLLEDLIANATLPSRQALVAFAKSYSFREAAKQLGTSDKTVKNRILKIAAKRRNLWLADYLTA</sequence>
<comment type="caution">
    <text evidence="2">The sequence shown here is derived from an EMBL/GenBank/DDBJ whole genome shotgun (WGS) entry which is preliminary data.</text>
</comment>
<dbReference type="RefSeq" id="WP_041059890.1">
    <property type="nucleotide sequence ID" value="NZ_JXRR01000017.1"/>
</dbReference>
<dbReference type="NCBIfam" id="TIGR02937">
    <property type="entry name" value="sigma70-ECF"/>
    <property type="match status" value="1"/>
</dbReference>
<dbReference type="Pfam" id="PF04542">
    <property type="entry name" value="Sigma70_r2"/>
    <property type="match status" value="1"/>
</dbReference>
<evidence type="ECO:0000313" key="2">
    <source>
        <dbReference type="EMBL" id="KIL46242.1"/>
    </source>
</evidence>
<dbReference type="Proteomes" id="UP000031972">
    <property type="component" value="Unassembled WGS sequence"/>
</dbReference>
<dbReference type="AlphaFoldDB" id="A0A0C2VBC3"/>
<dbReference type="InterPro" id="IPR013325">
    <property type="entry name" value="RNA_pol_sigma_r2"/>
</dbReference>
<gene>
    <name evidence="2" type="ORF">KR50_29170</name>
</gene>
<dbReference type="InterPro" id="IPR036388">
    <property type="entry name" value="WH-like_DNA-bd_sf"/>
</dbReference>
<name>A0A0C2VBC3_9BACL</name>
<accession>A0A0C2VBC3</accession>
<keyword evidence="3" id="KW-1185">Reference proteome</keyword>
<organism evidence="2 3">
    <name type="scientific">Jeotgalibacillus campisalis</name>
    <dbReference type="NCBI Taxonomy" id="220754"/>
    <lineage>
        <taxon>Bacteria</taxon>
        <taxon>Bacillati</taxon>
        <taxon>Bacillota</taxon>
        <taxon>Bacilli</taxon>
        <taxon>Bacillales</taxon>
        <taxon>Caryophanaceae</taxon>
        <taxon>Jeotgalibacillus</taxon>
    </lineage>
</organism>
<feature type="domain" description="RNA polymerase sigma-70 region 2" evidence="1">
    <location>
        <begin position="24"/>
        <end position="84"/>
    </location>
</feature>
<dbReference type="InterPro" id="IPR014284">
    <property type="entry name" value="RNA_pol_sigma-70_dom"/>
</dbReference>